<proteinExistence type="inferred from homology"/>
<dbReference type="GO" id="GO:0005739">
    <property type="term" value="C:mitochondrion"/>
    <property type="evidence" value="ECO:0007669"/>
    <property type="project" value="TreeGrafter"/>
</dbReference>
<dbReference type="InterPro" id="IPR027417">
    <property type="entry name" value="P-loop_NTPase"/>
</dbReference>
<dbReference type="InterPro" id="IPR006073">
    <property type="entry name" value="GTP-bd"/>
</dbReference>
<dbReference type="InterPro" id="IPR031167">
    <property type="entry name" value="G_OBG"/>
</dbReference>
<dbReference type="PROSITE" id="PS51883">
    <property type="entry name" value="OBG"/>
    <property type="match status" value="1"/>
</dbReference>
<dbReference type="FunFam" id="2.70.210.12:FF:000001">
    <property type="entry name" value="GTPase Obg"/>
    <property type="match status" value="1"/>
</dbReference>
<dbReference type="Pfam" id="PF01926">
    <property type="entry name" value="MMR_HSR1"/>
    <property type="match status" value="1"/>
</dbReference>
<protein>
    <submittedName>
        <fullName evidence="7">Mitochondrial translation GTPase Obg/CgtA</fullName>
    </submittedName>
</protein>
<comment type="caution">
    <text evidence="7">The sequence shown here is derived from an EMBL/GenBank/DDBJ whole genome shotgun (WGS) entry which is preliminary data.</text>
</comment>
<dbReference type="GO" id="GO:0042254">
    <property type="term" value="P:ribosome biogenesis"/>
    <property type="evidence" value="ECO:0007669"/>
    <property type="project" value="UniProtKB-UniRule"/>
</dbReference>
<dbReference type="PANTHER" id="PTHR11702:SF31">
    <property type="entry name" value="MITOCHONDRIAL RIBOSOME-ASSOCIATED GTPASE 2"/>
    <property type="match status" value="1"/>
</dbReference>
<dbReference type="PANTHER" id="PTHR11702">
    <property type="entry name" value="DEVELOPMENTALLY REGULATED GTP-BINDING PROTEIN-RELATED"/>
    <property type="match status" value="1"/>
</dbReference>
<keyword evidence="3" id="KW-0342">GTP-binding</keyword>
<evidence type="ECO:0000259" key="6">
    <source>
        <dbReference type="PROSITE" id="PS51883"/>
    </source>
</evidence>
<dbReference type="Pfam" id="PF01018">
    <property type="entry name" value="GTP1_OBG"/>
    <property type="match status" value="1"/>
</dbReference>
<evidence type="ECO:0000313" key="7">
    <source>
        <dbReference type="EMBL" id="KAF0853163.1"/>
    </source>
</evidence>
<dbReference type="InterPro" id="IPR006169">
    <property type="entry name" value="GTP1_OBG_dom"/>
</dbReference>
<sequence>MFHLSSRIRRFAATFIDHAEVVISAGKGGRGSVSFARAANKRVAPPDGGHGGNGGSVFIEASSGVRSLQGMPFMLKASNGMPGGGSQCNGKSGADRIVYVPVGTIITDKESGAVLADLSVHGARVAVASGGRGGVGNAAFVSGSSRSPKTSTDGQKGDQRSVIMDLRTLAQVGLVGLPNAGKSALLGALTKSKPKVAEYAFTTLQPWVGFLERSDYLDSITIADIPGLVEGANENRGLGHRFLRHIQRTECLMLVFDATDLSTLSETYKTLMKELQQFDSTLLRRRRILVANKMDLMSDKDCIKAENMLKQMDPNAPVQVVSAMTGTGIDALRINIEKVVSAAVKEVKIADEPHVRTGLEDENIS</sequence>
<dbReference type="GO" id="GO:0005525">
    <property type="term" value="F:GTP binding"/>
    <property type="evidence" value="ECO:0007669"/>
    <property type="project" value="UniProtKB-KW"/>
</dbReference>
<evidence type="ECO:0000256" key="1">
    <source>
        <dbReference type="ARBA" id="ARBA00007699"/>
    </source>
</evidence>
<organism evidence="7 8">
    <name type="scientific">Andalucia godoyi</name>
    <name type="common">Flagellate</name>
    <dbReference type="NCBI Taxonomy" id="505711"/>
    <lineage>
        <taxon>Eukaryota</taxon>
        <taxon>Discoba</taxon>
        <taxon>Jakobida</taxon>
        <taxon>Andalucina</taxon>
        <taxon>Andaluciidae</taxon>
        <taxon>Andalucia</taxon>
    </lineage>
</organism>
<dbReference type="HAMAP" id="MF_01454">
    <property type="entry name" value="GTPase_Obg"/>
    <property type="match status" value="1"/>
</dbReference>
<comment type="similarity">
    <text evidence="1">Belongs to the TRAFAC class OBG-HflX-like GTPase superfamily. OBG GTPase family.</text>
</comment>
<dbReference type="Gene3D" id="2.70.210.12">
    <property type="entry name" value="GTP1/OBG domain"/>
    <property type="match status" value="1"/>
</dbReference>
<dbReference type="GO" id="GO:0000287">
    <property type="term" value="F:magnesium ion binding"/>
    <property type="evidence" value="ECO:0007669"/>
    <property type="project" value="InterPro"/>
</dbReference>
<accession>A0A8K0AIE2</accession>
<dbReference type="Gene3D" id="3.40.50.300">
    <property type="entry name" value="P-loop containing nucleotide triphosphate hydrolases"/>
    <property type="match status" value="1"/>
</dbReference>
<dbReference type="GO" id="GO:0003924">
    <property type="term" value="F:GTPase activity"/>
    <property type="evidence" value="ECO:0007669"/>
    <property type="project" value="InterPro"/>
</dbReference>
<gene>
    <name evidence="7" type="ORF">ANDGO_02431</name>
</gene>
<dbReference type="PRINTS" id="PR00326">
    <property type="entry name" value="GTP1OBG"/>
</dbReference>
<dbReference type="NCBIfam" id="NF008956">
    <property type="entry name" value="PRK12299.1"/>
    <property type="match status" value="1"/>
</dbReference>
<reference evidence="7" key="1">
    <citation type="submission" date="2019-09" db="EMBL/GenBank/DDBJ databases">
        <title>The Mitochondrial Proteome of the Jakobid, Andalucia godoyi, a Protist With the Most Gene-Rich and Bacteria-Like Mitochondrial Genome.</title>
        <authorList>
            <person name="Gray M.W."/>
            <person name="Burger G."/>
            <person name="Derelle R."/>
            <person name="Klimes V."/>
            <person name="Leger M."/>
            <person name="Sarrasin M."/>
            <person name="Vlcek C."/>
            <person name="Roger A.J."/>
            <person name="Elias M."/>
            <person name="Lang B.F."/>
        </authorList>
    </citation>
    <scope>NUCLEOTIDE SEQUENCE</scope>
    <source>
        <strain evidence="7">And28</strain>
    </source>
</reference>
<dbReference type="SUPFAM" id="SSF82051">
    <property type="entry name" value="Obg GTP-binding protein N-terminal domain"/>
    <property type="match status" value="1"/>
</dbReference>
<evidence type="ECO:0000256" key="3">
    <source>
        <dbReference type="ARBA" id="ARBA00023134"/>
    </source>
</evidence>
<dbReference type="AlphaFoldDB" id="A0A8K0AIE2"/>
<dbReference type="InterPro" id="IPR045086">
    <property type="entry name" value="OBG_GTPase"/>
</dbReference>
<feature type="domain" description="OBG-type G" evidence="5">
    <location>
        <begin position="170"/>
        <end position="341"/>
    </location>
</feature>
<evidence type="ECO:0000256" key="4">
    <source>
        <dbReference type="SAM" id="MobiDB-lite"/>
    </source>
</evidence>
<dbReference type="Proteomes" id="UP000799049">
    <property type="component" value="Unassembled WGS sequence"/>
</dbReference>
<evidence type="ECO:0000259" key="5">
    <source>
        <dbReference type="PROSITE" id="PS51710"/>
    </source>
</evidence>
<dbReference type="InterPro" id="IPR036726">
    <property type="entry name" value="GTP1_OBG_dom_sf"/>
</dbReference>
<dbReference type="NCBIfam" id="TIGR02729">
    <property type="entry name" value="Obg_CgtA"/>
    <property type="match status" value="1"/>
</dbReference>
<keyword evidence="8" id="KW-1185">Reference proteome</keyword>
<name>A0A8K0AIE2_ANDGO</name>
<feature type="domain" description="Obg" evidence="6">
    <location>
        <begin position="13"/>
        <end position="169"/>
    </location>
</feature>
<dbReference type="EMBL" id="VRVR01000001">
    <property type="protein sequence ID" value="KAF0853163.1"/>
    <property type="molecule type" value="Genomic_DNA"/>
</dbReference>
<dbReference type="PIRSF" id="PIRSF002401">
    <property type="entry name" value="GTP_bd_Obg/CgtA"/>
    <property type="match status" value="1"/>
</dbReference>
<dbReference type="InterPro" id="IPR014100">
    <property type="entry name" value="GTP-bd_Obg/CgtA"/>
</dbReference>
<keyword evidence="2" id="KW-0547">Nucleotide-binding</keyword>
<dbReference type="CDD" id="cd01898">
    <property type="entry name" value="Obg"/>
    <property type="match status" value="1"/>
</dbReference>
<feature type="compositionally biased region" description="Polar residues" evidence="4">
    <location>
        <begin position="142"/>
        <end position="154"/>
    </location>
</feature>
<evidence type="ECO:0000256" key="2">
    <source>
        <dbReference type="ARBA" id="ARBA00022741"/>
    </source>
</evidence>
<dbReference type="PROSITE" id="PS51710">
    <property type="entry name" value="G_OBG"/>
    <property type="match status" value="1"/>
</dbReference>
<dbReference type="SUPFAM" id="SSF52540">
    <property type="entry name" value="P-loop containing nucleoside triphosphate hydrolases"/>
    <property type="match status" value="1"/>
</dbReference>
<dbReference type="OrthoDB" id="347018at2759"/>
<feature type="region of interest" description="Disordered" evidence="4">
    <location>
        <begin position="138"/>
        <end position="158"/>
    </location>
</feature>
<evidence type="ECO:0000313" key="8">
    <source>
        <dbReference type="Proteomes" id="UP000799049"/>
    </source>
</evidence>